<evidence type="ECO:0000256" key="2">
    <source>
        <dbReference type="ARBA" id="ARBA00022714"/>
    </source>
</evidence>
<dbReference type="GO" id="GO:0140647">
    <property type="term" value="P:P450-containing electron transport chain"/>
    <property type="evidence" value="ECO:0007669"/>
    <property type="project" value="InterPro"/>
</dbReference>
<dbReference type="PROSITE" id="PS51085">
    <property type="entry name" value="2FE2S_FER_2"/>
    <property type="match status" value="1"/>
</dbReference>
<dbReference type="EMBL" id="CP032509">
    <property type="protein sequence ID" value="AZN72080.1"/>
    <property type="molecule type" value="Genomic_DNA"/>
</dbReference>
<dbReference type="GO" id="GO:0046872">
    <property type="term" value="F:metal ion binding"/>
    <property type="evidence" value="ECO:0007669"/>
    <property type="project" value="UniProtKB-KW"/>
</dbReference>
<dbReference type="AlphaFoldDB" id="A0A3Q8XR28"/>
<keyword evidence="2" id="KW-0001">2Fe-2S</keyword>
<dbReference type="GO" id="GO:0051537">
    <property type="term" value="F:2 iron, 2 sulfur cluster binding"/>
    <property type="evidence" value="ECO:0007669"/>
    <property type="project" value="UniProtKB-KW"/>
</dbReference>
<dbReference type="Pfam" id="PF00111">
    <property type="entry name" value="Fer2"/>
    <property type="match status" value="1"/>
</dbReference>
<evidence type="ECO:0000313" key="9">
    <source>
        <dbReference type="Proteomes" id="UP000268192"/>
    </source>
</evidence>
<dbReference type="InterPro" id="IPR001041">
    <property type="entry name" value="2Fe-2S_ferredoxin-type"/>
</dbReference>
<evidence type="ECO:0000256" key="1">
    <source>
        <dbReference type="ARBA" id="ARBA00010914"/>
    </source>
</evidence>
<gene>
    <name evidence="8" type="ORF">D5400_13080</name>
</gene>
<dbReference type="OrthoDB" id="9799640at2"/>
<organism evidence="8 9">
    <name type="scientific">Georhizobium profundi</name>
    <dbReference type="NCBI Taxonomy" id="2341112"/>
    <lineage>
        <taxon>Bacteria</taxon>
        <taxon>Pseudomonadati</taxon>
        <taxon>Pseudomonadota</taxon>
        <taxon>Alphaproteobacteria</taxon>
        <taxon>Hyphomicrobiales</taxon>
        <taxon>Rhizobiaceae</taxon>
        <taxon>Georhizobium</taxon>
    </lineage>
</organism>
<sequence>MHINVTDQDGVQHRLEALEGFRVMEIIRDWGLNINAECGGACACATCHVYVADEWLDRLHPQEDEEVDMLDAAFMVENNSRLSCQIIMSEDLDGLEVTLAPGTEKERAAA</sequence>
<dbReference type="PANTHER" id="PTHR23426">
    <property type="entry name" value="FERREDOXIN/ADRENODOXIN"/>
    <property type="match status" value="1"/>
</dbReference>
<dbReference type="PANTHER" id="PTHR23426:SF63">
    <property type="entry name" value="TRANSFER PROTEIN, PUTATIVE-RELATED"/>
    <property type="match status" value="1"/>
</dbReference>
<dbReference type="Proteomes" id="UP000268192">
    <property type="component" value="Chromosome"/>
</dbReference>
<dbReference type="InterPro" id="IPR012675">
    <property type="entry name" value="Beta-grasp_dom_sf"/>
</dbReference>
<proteinExistence type="inferred from homology"/>
<evidence type="ECO:0000256" key="5">
    <source>
        <dbReference type="ARBA" id="ARBA00023014"/>
    </source>
</evidence>
<keyword evidence="4" id="KW-0408">Iron</keyword>
<keyword evidence="9" id="KW-1185">Reference proteome</keyword>
<feature type="domain" description="2Fe-2S ferredoxin-type" evidence="7">
    <location>
        <begin position="1"/>
        <end position="103"/>
    </location>
</feature>
<evidence type="ECO:0000256" key="4">
    <source>
        <dbReference type="ARBA" id="ARBA00023004"/>
    </source>
</evidence>
<keyword evidence="5" id="KW-0411">Iron-sulfur</keyword>
<reference evidence="8 9" key="1">
    <citation type="submission" date="2018-09" db="EMBL/GenBank/DDBJ databases">
        <title>Marinorhizobium profundi gen. nov., sp. nov., isolated from a deep-sea sediment sample from the New Britain Trench and proposal of Marinorhizobiaceae fam. nov. in the order Rhizobiales of the class Alphaproteobacteria.</title>
        <authorList>
            <person name="Cao J."/>
        </authorList>
    </citation>
    <scope>NUCLEOTIDE SEQUENCE [LARGE SCALE GENOMIC DNA]</scope>
    <source>
        <strain evidence="8 9">WS11</strain>
    </source>
</reference>
<protein>
    <submittedName>
        <fullName evidence="8">Ferredoxin</fullName>
    </submittedName>
</protein>
<comment type="similarity">
    <text evidence="1">Belongs to the adrenodoxin/putidaredoxin family.</text>
</comment>
<dbReference type="RefSeq" id="WP_126010397.1">
    <property type="nucleotide sequence ID" value="NZ_CP032509.1"/>
</dbReference>
<dbReference type="Gene3D" id="3.10.20.30">
    <property type="match status" value="1"/>
</dbReference>
<dbReference type="CDD" id="cd00207">
    <property type="entry name" value="fer2"/>
    <property type="match status" value="1"/>
</dbReference>
<dbReference type="KEGG" id="abaw:D5400_13080"/>
<dbReference type="PRINTS" id="PR00355">
    <property type="entry name" value="ADRENODOXIN"/>
</dbReference>
<dbReference type="InterPro" id="IPR036010">
    <property type="entry name" value="2Fe-2S_ferredoxin-like_sf"/>
</dbReference>
<accession>A0A3Q8XR28</accession>
<evidence type="ECO:0000313" key="8">
    <source>
        <dbReference type="EMBL" id="AZN72080.1"/>
    </source>
</evidence>
<dbReference type="InterPro" id="IPR018298">
    <property type="entry name" value="Adrenodoxin_Fe-S_BS"/>
</dbReference>
<name>A0A3Q8XR28_9HYPH</name>
<evidence type="ECO:0000256" key="3">
    <source>
        <dbReference type="ARBA" id="ARBA00022723"/>
    </source>
</evidence>
<evidence type="ECO:0000259" key="7">
    <source>
        <dbReference type="PROSITE" id="PS51085"/>
    </source>
</evidence>
<keyword evidence="3" id="KW-0479">Metal-binding</keyword>
<dbReference type="InterPro" id="IPR001055">
    <property type="entry name" value="Adrenodoxin-like"/>
</dbReference>
<dbReference type="PROSITE" id="PS00814">
    <property type="entry name" value="ADX"/>
    <property type="match status" value="1"/>
</dbReference>
<dbReference type="SUPFAM" id="SSF54292">
    <property type="entry name" value="2Fe-2S ferredoxin-like"/>
    <property type="match status" value="1"/>
</dbReference>
<dbReference type="GO" id="GO:0009055">
    <property type="term" value="F:electron transfer activity"/>
    <property type="evidence" value="ECO:0007669"/>
    <property type="project" value="TreeGrafter"/>
</dbReference>
<evidence type="ECO:0000256" key="6">
    <source>
        <dbReference type="ARBA" id="ARBA00034078"/>
    </source>
</evidence>
<comment type="cofactor">
    <cofactor evidence="6">
        <name>[2Fe-2S] cluster</name>
        <dbReference type="ChEBI" id="CHEBI:190135"/>
    </cofactor>
</comment>